<evidence type="ECO:0000259" key="9">
    <source>
        <dbReference type="PROSITE" id="PS50089"/>
    </source>
</evidence>
<dbReference type="PANTHER" id="PTHR44489:SF11">
    <property type="entry name" value="WD REPEAT DOMAIN 86"/>
    <property type="match status" value="1"/>
</dbReference>
<dbReference type="Gene3D" id="3.30.40.10">
    <property type="entry name" value="Zinc/RING finger domain, C3HC4 (zinc finger)"/>
    <property type="match status" value="1"/>
</dbReference>
<dbReference type="GO" id="GO:0005524">
    <property type="term" value="F:ATP binding"/>
    <property type="evidence" value="ECO:0007669"/>
    <property type="project" value="InterPro"/>
</dbReference>
<organism evidence="10 11">
    <name type="scientific">Rhamnella rubrinervis</name>
    <dbReference type="NCBI Taxonomy" id="2594499"/>
    <lineage>
        <taxon>Eukaryota</taxon>
        <taxon>Viridiplantae</taxon>
        <taxon>Streptophyta</taxon>
        <taxon>Embryophyta</taxon>
        <taxon>Tracheophyta</taxon>
        <taxon>Spermatophyta</taxon>
        <taxon>Magnoliopsida</taxon>
        <taxon>eudicotyledons</taxon>
        <taxon>Gunneridae</taxon>
        <taxon>Pentapetalae</taxon>
        <taxon>rosids</taxon>
        <taxon>fabids</taxon>
        <taxon>Rosales</taxon>
        <taxon>Rhamnaceae</taxon>
        <taxon>rhamnoid group</taxon>
        <taxon>Rhamneae</taxon>
        <taxon>Rhamnella</taxon>
    </lineage>
</organism>
<dbReference type="SMART" id="SM00320">
    <property type="entry name" value="WD40"/>
    <property type="match status" value="6"/>
</dbReference>
<feature type="repeat" description="WD" evidence="7">
    <location>
        <begin position="550"/>
        <end position="589"/>
    </location>
</feature>
<dbReference type="InterPro" id="IPR015943">
    <property type="entry name" value="WD40/YVTN_repeat-like_dom_sf"/>
</dbReference>
<proteinExistence type="predicted"/>
<dbReference type="Proteomes" id="UP000796880">
    <property type="component" value="Unassembled WGS sequence"/>
</dbReference>
<dbReference type="SMART" id="SM00220">
    <property type="entry name" value="S_TKc"/>
    <property type="match status" value="1"/>
</dbReference>
<name>A0A8K0MI25_9ROSA</name>
<dbReference type="InterPro" id="IPR036322">
    <property type="entry name" value="WD40_repeat_dom_sf"/>
</dbReference>
<dbReference type="Pfam" id="PF00400">
    <property type="entry name" value="WD40"/>
    <property type="match status" value="3"/>
</dbReference>
<reference evidence="10" key="1">
    <citation type="submission" date="2020-03" db="EMBL/GenBank/DDBJ databases">
        <title>A high-quality chromosome-level genome assembly of a woody plant with both climbing and erect habits, Rhamnella rubrinervis.</title>
        <authorList>
            <person name="Lu Z."/>
            <person name="Yang Y."/>
            <person name="Zhu X."/>
            <person name="Sun Y."/>
        </authorList>
    </citation>
    <scope>NUCLEOTIDE SEQUENCE</scope>
    <source>
        <strain evidence="10">BYM</strain>
        <tissue evidence="10">Leaf</tissue>
    </source>
</reference>
<feature type="repeat" description="WD" evidence="7">
    <location>
        <begin position="681"/>
        <end position="720"/>
    </location>
</feature>
<dbReference type="PROSITE" id="PS50089">
    <property type="entry name" value="ZF_RING_2"/>
    <property type="match status" value="1"/>
</dbReference>
<dbReference type="InterPro" id="IPR000719">
    <property type="entry name" value="Prot_kinase_dom"/>
</dbReference>
<evidence type="ECO:0000256" key="5">
    <source>
        <dbReference type="ARBA" id="ARBA00022833"/>
    </source>
</evidence>
<sequence>MESPECPVCLQNYDGYIIPRVLACGHSICEACLVKLPQRYAHTVRCPACTQLVKFPPQGPSGLPKNIDLLSFSRPKNQNSDDSCDSQKPRKASADDFGYDFLPRFWSEEFYAAWKDWVLPKDSILVETNVEDEGRGDFFSVVDGKTGPAVSSSLSTRVCFGEDQRVSLVRVVSFPRLDDSEFELSYVARVMKCLSGMREELRNELSLILRASVRLYRSIGTVYGLWGNLVEGFLYIVCERRPSGNFLEKLGDLSNGCEAGNGNVLSKHGVSAFAMIGMEMCEAVIGLHSQGFIAGCITFSCFNFDDFGHAYLDLNAILVRGREIRRSILDATSGRLRIHDEELGVIIGSLLKDDGFVSPELLLELLHKEGIVVECDKSRYSIGYSSDIWALACLLLRLLLRKAFAENVPKMIGQDCSDYSTMYSSWLDKVNSVLETELGSEYALLRDILLKCLIYDPGSRPLMTDLRKCIRELIIKPPFDALPSLDGAVDGDSTSCCIILGELCQLPKEISPKWKEDDLQGREAGGQSEESADTNFIEDLSRGSVKFKDLQGHRDCITGLAVGGGFLFSSSYDKTIRVWSLQDFSHIQTFEGHEHRVMALIYVDQEQPLCISGDSGGGIFVWGTSIPLGQEPIKKWYEQKDWRYSGIHALSSSGNGYVYTGSGDKSIKAWLLQDGTLSCTMNGHKSVVSTLAVCNEILYSGSWDGTVRLWSLIDHSPLTVLGEDASGTVTSVLSLIADRHMLIASQENGFIKVWRNEMFTKSMQMHKGAVFAIAKEGKWLFSGGWDKTVNIQELSGDEFQVDVRPIGSIPCDSVVTALLCWQGKCFVGYANKLVKHIIPKYLYSGRVECCNDEGMFNSNEDTVDIKVSL</sequence>
<dbReference type="PRINTS" id="PR00320">
    <property type="entry name" value="GPROTEINBRPT"/>
</dbReference>
<dbReference type="InterPro" id="IPR013083">
    <property type="entry name" value="Znf_RING/FYVE/PHD"/>
</dbReference>
<dbReference type="SUPFAM" id="SSF50978">
    <property type="entry name" value="WD40 repeat-like"/>
    <property type="match status" value="1"/>
</dbReference>
<evidence type="ECO:0000256" key="6">
    <source>
        <dbReference type="PROSITE-ProRule" id="PRU00175"/>
    </source>
</evidence>
<evidence type="ECO:0000256" key="4">
    <source>
        <dbReference type="ARBA" id="ARBA00022771"/>
    </source>
</evidence>
<dbReference type="Gene3D" id="2.130.10.10">
    <property type="entry name" value="YVTN repeat-like/Quinoprotein amine dehydrogenase"/>
    <property type="match status" value="2"/>
</dbReference>
<dbReference type="AlphaFoldDB" id="A0A8K0MI25"/>
<dbReference type="OrthoDB" id="674604at2759"/>
<dbReference type="PANTHER" id="PTHR44489">
    <property type="match status" value="1"/>
</dbReference>
<evidence type="ECO:0000256" key="3">
    <source>
        <dbReference type="ARBA" id="ARBA00022737"/>
    </source>
</evidence>
<protein>
    <submittedName>
        <fullName evidence="10">Uncharacterized protein</fullName>
    </submittedName>
</protein>
<gene>
    <name evidence="10" type="ORF">FNV43_RR12214</name>
</gene>
<keyword evidence="2" id="KW-0479">Metal-binding</keyword>
<evidence type="ECO:0000313" key="11">
    <source>
        <dbReference type="Proteomes" id="UP000796880"/>
    </source>
</evidence>
<dbReference type="PROSITE" id="PS50011">
    <property type="entry name" value="PROTEIN_KINASE_DOM"/>
    <property type="match status" value="1"/>
</dbReference>
<keyword evidence="5" id="KW-0862">Zinc</keyword>
<keyword evidence="3" id="KW-0677">Repeat</keyword>
<comment type="caution">
    <text evidence="10">The sequence shown here is derived from an EMBL/GenBank/DDBJ whole genome shotgun (WGS) entry which is preliminary data.</text>
</comment>
<dbReference type="EMBL" id="VOIH02000005">
    <property type="protein sequence ID" value="KAF3447034.1"/>
    <property type="molecule type" value="Genomic_DNA"/>
</dbReference>
<evidence type="ECO:0000256" key="1">
    <source>
        <dbReference type="ARBA" id="ARBA00022574"/>
    </source>
</evidence>
<evidence type="ECO:0000256" key="7">
    <source>
        <dbReference type="PROSITE-ProRule" id="PRU00221"/>
    </source>
</evidence>
<dbReference type="PROSITE" id="PS50082">
    <property type="entry name" value="WD_REPEATS_2"/>
    <property type="match status" value="2"/>
</dbReference>
<evidence type="ECO:0000313" key="10">
    <source>
        <dbReference type="EMBL" id="KAF3447034.1"/>
    </source>
</evidence>
<evidence type="ECO:0000256" key="2">
    <source>
        <dbReference type="ARBA" id="ARBA00022723"/>
    </source>
</evidence>
<feature type="domain" description="RING-type" evidence="9">
    <location>
        <begin position="6"/>
        <end position="50"/>
    </location>
</feature>
<evidence type="ECO:0000259" key="8">
    <source>
        <dbReference type="PROSITE" id="PS50011"/>
    </source>
</evidence>
<dbReference type="SMART" id="SM00184">
    <property type="entry name" value="RING"/>
    <property type="match status" value="1"/>
</dbReference>
<dbReference type="InterPro" id="IPR044715">
    <property type="entry name" value="WDR86-like"/>
</dbReference>
<dbReference type="Gene3D" id="1.10.510.10">
    <property type="entry name" value="Transferase(Phosphotransferase) domain 1"/>
    <property type="match status" value="1"/>
</dbReference>
<dbReference type="InterPro" id="IPR027370">
    <property type="entry name" value="Znf-RING_euk"/>
</dbReference>
<dbReference type="GO" id="GO:0008270">
    <property type="term" value="F:zinc ion binding"/>
    <property type="evidence" value="ECO:0007669"/>
    <property type="project" value="UniProtKB-KW"/>
</dbReference>
<keyword evidence="4 6" id="KW-0863">Zinc-finger</keyword>
<dbReference type="InterPro" id="IPR001680">
    <property type="entry name" value="WD40_rpt"/>
</dbReference>
<dbReference type="InterPro" id="IPR017907">
    <property type="entry name" value="Znf_RING_CS"/>
</dbReference>
<keyword evidence="11" id="KW-1185">Reference proteome</keyword>
<dbReference type="Pfam" id="PF13445">
    <property type="entry name" value="zf-RING_UBOX"/>
    <property type="match status" value="1"/>
</dbReference>
<feature type="domain" description="Protein kinase" evidence="8">
    <location>
        <begin position="127"/>
        <end position="474"/>
    </location>
</feature>
<dbReference type="InterPro" id="IPR020472">
    <property type="entry name" value="WD40_PAC1"/>
</dbReference>
<dbReference type="SUPFAM" id="SSF56112">
    <property type="entry name" value="Protein kinase-like (PK-like)"/>
    <property type="match status" value="1"/>
</dbReference>
<dbReference type="PROSITE" id="PS50294">
    <property type="entry name" value="WD_REPEATS_REGION"/>
    <property type="match status" value="2"/>
</dbReference>
<dbReference type="InterPro" id="IPR011009">
    <property type="entry name" value="Kinase-like_dom_sf"/>
</dbReference>
<dbReference type="GO" id="GO:0004672">
    <property type="term" value="F:protein kinase activity"/>
    <property type="evidence" value="ECO:0007669"/>
    <property type="project" value="InterPro"/>
</dbReference>
<keyword evidence="1 7" id="KW-0853">WD repeat</keyword>
<dbReference type="SUPFAM" id="SSF57850">
    <property type="entry name" value="RING/U-box"/>
    <property type="match status" value="1"/>
</dbReference>
<dbReference type="InterPro" id="IPR001841">
    <property type="entry name" value="Znf_RING"/>
</dbReference>
<dbReference type="PROSITE" id="PS00518">
    <property type="entry name" value="ZF_RING_1"/>
    <property type="match status" value="1"/>
</dbReference>
<accession>A0A8K0MI25</accession>